<organism evidence="1 2">
    <name type="scientific">Trema orientale</name>
    <name type="common">Charcoal tree</name>
    <name type="synonym">Celtis orientalis</name>
    <dbReference type="NCBI Taxonomy" id="63057"/>
    <lineage>
        <taxon>Eukaryota</taxon>
        <taxon>Viridiplantae</taxon>
        <taxon>Streptophyta</taxon>
        <taxon>Embryophyta</taxon>
        <taxon>Tracheophyta</taxon>
        <taxon>Spermatophyta</taxon>
        <taxon>Magnoliopsida</taxon>
        <taxon>eudicotyledons</taxon>
        <taxon>Gunneridae</taxon>
        <taxon>Pentapetalae</taxon>
        <taxon>rosids</taxon>
        <taxon>fabids</taxon>
        <taxon>Rosales</taxon>
        <taxon>Cannabaceae</taxon>
        <taxon>Trema</taxon>
    </lineage>
</organism>
<gene>
    <name evidence="1" type="ORF">TorRG33x02_280150</name>
</gene>
<sequence length="100" mass="10887">MKNTSRTSMSDSKSESVTNENIITTVIVIMHGEIVKITSYMVTGSRVNKPIGVAMVQGGVVNCRRGVGVLKLILKSMTITSYVTALVTELTNERRLIWAG</sequence>
<evidence type="ECO:0000313" key="2">
    <source>
        <dbReference type="Proteomes" id="UP000237000"/>
    </source>
</evidence>
<protein>
    <submittedName>
        <fullName evidence="1">Uncharacterized protein</fullName>
    </submittedName>
</protein>
<reference evidence="2" key="1">
    <citation type="submission" date="2016-06" db="EMBL/GenBank/DDBJ databases">
        <title>Parallel loss of symbiosis genes in relatives of nitrogen-fixing non-legume Parasponia.</title>
        <authorList>
            <person name="Van Velzen R."/>
            <person name="Holmer R."/>
            <person name="Bu F."/>
            <person name="Rutten L."/>
            <person name="Van Zeijl A."/>
            <person name="Liu W."/>
            <person name="Santuari L."/>
            <person name="Cao Q."/>
            <person name="Sharma T."/>
            <person name="Shen D."/>
            <person name="Roswanjaya Y."/>
            <person name="Wardhani T."/>
            <person name="Kalhor M.S."/>
            <person name="Jansen J."/>
            <person name="Van den Hoogen J."/>
            <person name="Gungor B."/>
            <person name="Hartog M."/>
            <person name="Hontelez J."/>
            <person name="Verver J."/>
            <person name="Yang W.-C."/>
            <person name="Schijlen E."/>
            <person name="Repin R."/>
            <person name="Schilthuizen M."/>
            <person name="Schranz E."/>
            <person name="Heidstra R."/>
            <person name="Miyata K."/>
            <person name="Fedorova E."/>
            <person name="Kohlen W."/>
            <person name="Bisseling T."/>
            <person name="Smit S."/>
            <person name="Geurts R."/>
        </authorList>
    </citation>
    <scope>NUCLEOTIDE SEQUENCE [LARGE SCALE GENOMIC DNA]</scope>
    <source>
        <strain evidence="2">cv. RG33-2</strain>
    </source>
</reference>
<feature type="non-terminal residue" evidence="1">
    <location>
        <position position="100"/>
    </location>
</feature>
<accession>A0A2P5CM70</accession>
<proteinExistence type="predicted"/>
<comment type="caution">
    <text evidence="1">The sequence shown here is derived from an EMBL/GenBank/DDBJ whole genome shotgun (WGS) entry which is preliminary data.</text>
</comment>
<dbReference type="InParanoid" id="A0A2P5CM70"/>
<dbReference type="AlphaFoldDB" id="A0A2P5CM70"/>
<dbReference type="EMBL" id="JXTC01000350">
    <property type="protein sequence ID" value="PON62131.1"/>
    <property type="molecule type" value="Genomic_DNA"/>
</dbReference>
<name>A0A2P5CM70_TREOI</name>
<evidence type="ECO:0000313" key="1">
    <source>
        <dbReference type="EMBL" id="PON62131.1"/>
    </source>
</evidence>
<dbReference type="Proteomes" id="UP000237000">
    <property type="component" value="Unassembled WGS sequence"/>
</dbReference>
<keyword evidence="2" id="KW-1185">Reference proteome</keyword>